<name>A0A2S5ZUV8_9NOCA</name>
<dbReference type="AlphaFoldDB" id="A0A2S5ZUV8"/>
<evidence type="ECO:0000256" key="1">
    <source>
        <dbReference type="SAM" id="MobiDB-lite"/>
    </source>
</evidence>
<reference evidence="2 3" key="1">
    <citation type="submission" date="2018-02" db="EMBL/GenBank/DDBJ databases">
        <title>8 Nocardia nova and 1 Nocardia cyriacigeorgica strain used for evolution to TMP-SMX.</title>
        <authorList>
            <person name="Mehta H."/>
            <person name="Weng J."/>
            <person name="Shamoo Y."/>
        </authorList>
    </citation>
    <scope>NUCLEOTIDE SEQUENCE [LARGE SCALE GENOMIC DNA]</scope>
    <source>
        <strain evidence="2 3">BAA2227</strain>
    </source>
</reference>
<evidence type="ECO:0000313" key="3">
    <source>
        <dbReference type="Proteomes" id="UP000238356"/>
    </source>
</evidence>
<keyword evidence="3" id="KW-1185">Reference proteome</keyword>
<accession>A0A2S5ZUV8</accession>
<proteinExistence type="predicted"/>
<comment type="caution">
    <text evidence="2">The sequence shown here is derived from an EMBL/GenBank/DDBJ whole genome shotgun (WGS) entry which is preliminary data.</text>
</comment>
<feature type="region of interest" description="Disordered" evidence="1">
    <location>
        <begin position="140"/>
        <end position="163"/>
    </location>
</feature>
<dbReference type="EMBL" id="PSZD01000054">
    <property type="protein sequence ID" value="PPJ18769.1"/>
    <property type="molecule type" value="Genomic_DNA"/>
</dbReference>
<evidence type="ECO:0000313" key="2">
    <source>
        <dbReference type="EMBL" id="PPJ18769.1"/>
    </source>
</evidence>
<gene>
    <name evidence="2" type="ORF">C5F51_36170</name>
</gene>
<dbReference type="InterPro" id="IPR046036">
    <property type="entry name" value="DUF5994"/>
</dbReference>
<dbReference type="Proteomes" id="UP000238356">
    <property type="component" value="Unassembled WGS sequence"/>
</dbReference>
<sequence>MTAGQPDPAPDSSGRIGPLRARMHTEPPHTGWFDGAWWPYGENLSAELPSLLVVVEPLVEAVHGVIYHPGDWTGAPPGFRSGGTWVRLNGFRRKPSHTLDVIGIAGARIGLLVVPPHTDSATAHAILAAAAMPGDVSRIQDLLAPPGNPVPRPAFDSDWDTQP</sequence>
<feature type="region of interest" description="Disordered" evidence="1">
    <location>
        <begin position="1"/>
        <end position="23"/>
    </location>
</feature>
<dbReference type="RefSeq" id="WP_104364927.1">
    <property type="nucleotide sequence ID" value="NZ_PSZD01000054.1"/>
</dbReference>
<dbReference type="Pfam" id="PF19457">
    <property type="entry name" value="DUF5994"/>
    <property type="match status" value="1"/>
</dbReference>
<organism evidence="2 3">
    <name type="scientific">Nocardia nova</name>
    <dbReference type="NCBI Taxonomy" id="37330"/>
    <lineage>
        <taxon>Bacteria</taxon>
        <taxon>Bacillati</taxon>
        <taxon>Actinomycetota</taxon>
        <taxon>Actinomycetes</taxon>
        <taxon>Mycobacteriales</taxon>
        <taxon>Nocardiaceae</taxon>
        <taxon>Nocardia</taxon>
    </lineage>
</organism>
<protein>
    <submittedName>
        <fullName evidence="2">Uncharacterized protein</fullName>
    </submittedName>
</protein>